<comment type="caution">
    <text evidence="2">The sequence shown here is derived from an EMBL/GenBank/DDBJ whole genome shotgun (WGS) entry which is preliminary data.</text>
</comment>
<dbReference type="AlphaFoldDB" id="A0A7W9QDG8"/>
<feature type="transmembrane region" description="Helical" evidence="1">
    <location>
        <begin position="30"/>
        <end position="49"/>
    </location>
</feature>
<dbReference type="RefSeq" id="WP_184575845.1">
    <property type="nucleotide sequence ID" value="NZ_JACHJL010000015.1"/>
</dbReference>
<keyword evidence="1" id="KW-0812">Transmembrane</keyword>
<evidence type="ECO:0000313" key="2">
    <source>
        <dbReference type="EMBL" id="MBB5938245.1"/>
    </source>
</evidence>
<evidence type="ECO:0000313" key="3">
    <source>
        <dbReference type="Proteomes" id="UP000588098"/>
    </source>
</evidence>
<organism evidence="2 3">
    <name type="scientific">Streptomyces zagrosensis</name>
    <dbReference type="NCBI Taxonomy" id="1042984"/>
    <lineage>
        <taxon>Bacteria</taxon>
        <taxon>Bacillati</taxon>
        <taxon>Actinomycetota</taxon>
        <taxon>Actinomycetes</taxon>
        <taxon>Kitasatosporales</taxon>
        <taxon>Streptomycetaceae</taxon>
        <taxon>Streptomyces</taxon>
    </lineage>
</organism>
<sequence>MMTATSTLALTHASPVFELAKEVDDNKVTPGVLGFIVFAVIGAAVWLLMKSMTKHMKKVDFDEGPADASLDIVEQGRAAQPSSK</sequence>
<proteinExistence type="predicted"/>
<dbReference type="EMBL" id="JACHJL010000015">
    <property type="protein sequence ID" value="MBB5938245.1"/>
    <property type="molecule type" value="Genomic_DNA"/>
</dbReference>
<keyword evidence="3" id="KW-1185">Reference proteome</keyword>
<reference evidence="2 3" key="1">
    <citation type="submission" date="2020-08" db="EMBL/GenBank/DDBJ databases">
        <title>Genomic Encyclopedia of Type Strains, Phase III (KMG-III): the genomes of soil and plant-associated and newly described type strains.</title>
        <authorList>
            <person name="Whitman W."/>
        </authorList>
    </citation>
    <scope>NUCLEOTIDE SEQUENCE [LARGE SCALE GENOMIC DNA]</scope>
    <source>
        <strain evidence="2 3">CECT 8305</strain>
    </source>
</reference>
<dbReference type="Proteomes" id="UP000588098">
    <property type="component" value="Unassembled WGS sequence"/>
</dbReference>
<keyword evidence="1" id="KW-1133">Transmembrane helix</keyword>
<name>A0A7W9QDG8_9ACTN</name>
<keyword evidence="1" id="KW-0472">Membrane</keyword>
<evidence type="ECO:0000256" key="1">
    <source>
        <dbReference type="SAM" id="Phobius"/>
    </source>
</evidence>
<accession>A0A7W9QDG8</accession>
<gene>
    <name evidence="2" type="ORF">FHS42_005333</name>
</gene>
<protein>
    <submittedName>
        <fullName evidence="2">Uncharacterized protein</fullName>
    </submittedName>
</protein>